<dbReference type="GO" id="GO:0005975">
    <property type="term" value="P:carbohydrate metabolic process"/>
    <property type="evidence" value="ECO:0007669"/>
    <property type="project" value="InterPro"/>
</dbReference>
<dbReference type="PANTHER" id="PTHR40081">
    <property type="entry name" value="CONCANAVALIN A-LIKE LECTIN/GLUCANASE"/>
    <property type="match status" value="1"/>
</dbReference>
<accession>A0A1Y6K0L0</accession>
<evidence type="ECO:0000259" key="1">
    <source>
        <dbReference type="Pfam" id="PF19501"/>
    </source>
</evidence>
<evidence type="ECO:0000313" key="3">
    <source>
        <dbReference type="EMBL" id="SMX53181.1"/>
    </source>
</evidence>
<reference evidence="4" key="1">
    <citation type="submission" date="2017-05" db="EMBL/GenBank/DDBJ databases">
        <authorList>
            <person name="Kirkegaard R."/>
            <person name="Mcilroy J S."/>
        </authorList>
    </citation>
    <scope>NUCLEOTIDE SEQUENCE [LARGE SCALE GENOMIC DNA]</scope>
</reference>
<sequence>MKLIVEEPSGISRHNWPVTRGMPFKMGKLHTADCLELINNSGQRIPVQTKILSYWPDRSIKWLQSFFQVDLPAQSVDTYTLINNDKPTLLNHDNPIKIVENNRLYEIDTGCIVVNIDLRSGFRVFDQVKRGDRTIVSENGCWGFNIIDSQGIHYSSTLGQVSHFIWEETGPLRAVLFVSGDHRSQEGTRLFTYEARLTFYAGLNWCELEYTFINDHDDDHIALKQVSFSLSPNFSENTTGLVGAFQQKFESDQPFLIHADEPASSSFFTGTKIYDFDGTLFEFDQPGEMLRRVAHGWMDISDKTHGVMICVKNLTLMAPKAISYDTKKIDVQLWPSRSSLLNLPQGMARTHRMMVLFHNETGSNAEVNKFATSYEIDLCPSIAFENDPINLFGPVFDYRPKKFPEINIRLRDQFNYFISSSLGMGFFNYGDSDQDLVGQRAGYQSNNEYDLPLSLALQFLRTGEQEYFDALHATAFHMMDIDFVHHSSGNPLEIGGVRIHGINHIQHNCEGMPGFTVATSHMWTEGLLAYYLLTGHPTALARAKSIGNCLLRMIEAGWAIPPYKVAWHGVRDSAWPIIAFAGLYEVTGEHCWMDAVIKLADIIVDTQHDDGSWDMQIGWYKATKVPLQTGIGMNGLCRAHAITGDERYLNSAVAAGKKLKESTFPEGNFLYIDAPGYRWNYTSTVVLESLGYLWKHTGDLTYLELALRNVQACLNTKQVNGTGLAYSWRYLLRYLFWAEEAQFLKDEV</sequence>
<evidence type="ECO:0000259" key="2">
    <source>
        <dbReference type="Pfam" id="PF21345"/>
    </source>
</evidence>
<dbReference type="RefSeq" id="WP_157891617.1">
    <property type="nucleotide sequence ID" value="NZ_LT859958.1"/>
</dbReference>
<organism evidence="3 4">
    <name type="scientific">Candidatus Brevifilum fermentans</name>
    <dbReference type="NCBI Taxonomy" id="1986204"/>
    <lineage>
        <taxon>Bacteria</taxon>
        <taxon>Bacillati</taxon>
        <taxon>Chloroflexota</taxon>
        <taxon>Anaerolineae</taxon>
        <taxon>Anaerolineales</taxon>
        <taxon>Anaerolineaceae</taxon>
        <taxon>Candidatus Brevifilum</taxon>
    </lineage>
</organism>
<name>A0A1Y6K0L0_9CHLR</name>
<gene>
    <name evidence="3" type="ORF">CFX1CAM_0115</name>
</gene>
<dbReference type="Gene3D" id="1.50.10.20">
    <property type="match status" value="1"/>
</dbReference>
<dbReference type="AlphaFoldDB" id="A0A1Y6K0L0"/>
<protein>
    <submittedName>
        <fullName evidence="3">Uncharacterized protein</fullName>
    </submittedName>
</protein>
<dbReference type="InterPro" id="IPR008928">
    <property type="entry name" value="6-hairpin_glycosidase_sf"/>
</dbReference>
<dbReference type="Pfam" id="PF21345">
    <property type="entry name" value="PcRGLX_2nd"/>
    <property type="match status" value="1"/>
</dbReference>
<dbReference type="Proteomes" id="UP000195514">
    <property type="component" value="Chromosome I"/>
</dbReference>
<dbReference type="EMBL" id="LT859958">
    <property type="protein sequence ID" value="SMX53181.1"/>
    <property type="molecule type" value="Genomic_DNA"/>
</dbReference>
<feature type="domain" description="PcRGLX/YetA-like N-terminal RIFT barrel" evidence="1">
    <location>
        <begin position="16"/>
        <end position="63"/>
    </location>
</feature>
<dbReference type="InterPro" id="IPR048330">
    <property type="entry name" value="PcRGLX/YetA_2nd"/>
</dbReference>
<dbReference type="PANTHER" id="PTHR40081:SF1">
    <property type="entry name" value="TAT PATHWAY SIGNAL SEQUENCE DOMAIN PROTEIN"/>
    <property type="match status" value="1"/>
</dbReference>
<evidence type="ECO:0000313" key="4">
    <source>
        <dbReference type="Proteomes" id="UP000195514"/>
    </source>
</evidence>
<dbReference type="OrthoDB" id="275036at2"/>
<dbReference type="InterPro" id="IPR048329">
    <property type="entry name" value="PcRGLX_1st"/>
</dbReference>
<proteinExistence type="predicted"/>
<dbReference type="InterPro" id="IPR045793">
    <property type="entry name" value="PcRGLX/YetA-like"/>
</dbReference>
<dbReference type="Pfam" id="PF19501">
    <property type="entry name" value="PcRGLX_1st"/>
    <property type="match status" value="1"/>
</dbReference>
<keyword evidence="4" id="KW-1185">Reference proteome</keyword>
<dbReference type="KEGG" id="abat:CFX1CAM_0115"/>
<feature type="domain" description="PcRGLX/YetA-like central beta-sandwich" evidence="2">
    <location>
        <begin position="97"/>
        <end position="226"/>
    </location>
</feature>
<dbReference type="SUPFAM" id="SSF48208">
    <property type="entry name" value="Six-hairpin glycosidases"/>
    <property type="match status" value="1"/>
</dbReference>